<keyword evidence="2" id="KW-0238">DNA-binding</keyword>
<keyword evidence="1" id="KW-0805">Transcription regulation</keyword>
<feature type="domain" description="HTH asnC-type" evidence="5">
    <location>
        <begin position="5"/>
        <end position="43"/>
    </location>
</feature>
<dbReference type="Proteomes" id="UP000824123">
    <property type="component" value="Unassembled WGS sequence"/>
</dbReference>
<evidence type="ECO:0000313" key="6">
    <source>
        <dbReference type="EMBL" id="HIU47519.1"/>
    </source>
</evidence>
<evidence type="ECO:0000259" key="4">
    <source>
        <dbReference type="Pfam" id="PF01037"/>
    </source>
</evidence>
<evidence type="ECO:0000256" key="2">
    <source>
        <dbReference type="ARBA" id="ARBA00023125"/>
    </source>
</evidence>
<dbReference type="SMART" id="SM00344">
    <property type="entry name" value="HTH_ASNC"/>
    <property type="match status" value="1"/>
</dbReference>
<dbReference type="Gene3D" id="3.30.70.920">
    <property type="match status" value="1"/>
</dbReference>
<reference evidence="6" key="1">
    <citation type="submission" date="2020-10" db="EMBL/GenBank/DDBJ databases">
        <authorList>
            <person name="Gilroy R."/>
        </authorList>
    </citation>
    <scope>NUCLEOTIDE SEQUENCE</scope>
    <source>
        <strain evidence="6">ChiSxjej2B14-8506</strain>
    </source>
</reference>
<dbReference type="PRINTS" id="PR00033">
    <property type="entry name" value="HTHASNC"/>
</dbReference>
<dbReference type="PANTHER" id="PTHR43413">
    <property type="entry name" value="TRANSCRIPTIONAL REGULATOR, ASNC FAMILY"/>
    <property type="match status" value="1"/>
</dbReference>
<sequence>MLSTLDMSILEILYADARTPLTDIATMTGHDLDEIQDSIKRLEREKIILKYPALINWDKTTTERVEAIIEVRVTPQRDQGFDAIAARIYRYEEVRSVYLMSGGYDLCVMAEARTMRQLAFFVAEKLSTLDSVISTATHFMLKKYKEDGVIFEGADAGDHRLAVSP</sequence>
<organism evidence="6 7">
    <name type="scientific">Candidatus Fimadaptatus faecigallinarum</name>
    <dbReference type="NCBI Taxonomy" id="2840814"/>
    <lineage>
        <taxon>Bacteria</taxon>
        <taxon>Bacillati</taxon>
        <taxon>Bacillota</taxon>
        <taxon>Clostridia</taxon>
        <taxon>Eubacteriales</taxon>
        <taxon>Candidatus Fimadaptatus</taxon>
    </lineage>
</organism>
<accession>A0A9D1LT13</accession>
<name>A0A9D1LT13_9FIRM</name>
<reference evidence="6" key="2">
    <citation type="journal article" date="2021" name="PeerJ">
        <title>Extensive microbial diversity within the chicken gut microbiome revealed by metagenomics and culture.</title>
        <authorList>
            <person name="Gilroy R."/>
            <person name="Ravi A."/>
            <person name="Getino M."/>
            <person name="Pursley I."/>
            <person name="Horton D.L."/>
            <person name="Alikhan N.F."/>
            <person name="Baker D."/>
            <person name="Gharbi K."/>
            <person name="Hall N."/>
            <person name="Watson M."/>
            <person name="Adriaenssens E.M."/>
            <person name="Foster-Nyarko E."/>
            <person name="Jarju S."/>
            <person name="Secka A."/>
            <person name="Antonio M."/>
            <person name="Oren A."/>
            <person name="Chaudhuri R.R."/>
            <person name="La Ragione R."/>
            <person name="Hildebrand F."/>
            <person name="Pallen M.J."/>
        </authorList>
    </citation>
    <scope>NUCLEOTIDE SEQUENCE</scope>
    <source>
        <strain evidence="6">ChiSxjej2B14-8506</strain>
    </source>
</reference>
<evidence type="ECO:0000256" key="1">
    <source>
        <dbReference type="ARBA" id="ARBA00023015"/>
    </source>
</evidence>
<evidence type="ECO:0000256" key="3">
    <source>
        <dbReference type="ARBA" id="ARBA00023163"/>
    </source>
</evidence>
<dbReference type="AlphaFoldDB" id="A0A9D1LT13"/>
<proteinExistence type="predicted"/>
<dbReference type="InterPro" id="IPR011008">
    <property type="entry name" value="Dimeric_a/b-barrel"/>
</dbReference>
<gene>
    <name evidence="6" type="ORF">IAC59_09745</name>
</gene>
<dbReference type="InterPro" id="IPR036390">
    <property type="entry name" value="WH_DNA-bd_sf"/>
</dbReference>
<dbReference type="InterPro" id="IPR019888">
    <property type="entry name" value="Tscrpt_reg_AsnC-like"/>
</dbReference>
<dbReference type="Pfam" id="PF01037">
    <property type="entry name" value="AsnC_trans_reg"/>
    <property type="match status" value="1"/>
</dbReference>
<evidence type="ECO:0000313" key="7">
    <source>
        <dbReference type="Proteomes" id="UP000824123"/>
    </source>
</evidence>
<evidence type="ECO:0000259" key="5">
    <source>
        <dbReference type="Pfam" id="PF13404"/>
    </source>
</evidence>
<dbReference type="EMBL" id="DVNK01000058">
    <property type="protein sequence ID" value="HIU47519.1"/>
    <property type="molecule type" value="Genomic_DNA"/>
</dbReference>
<dbReference type="InterPro" id="IPR000485">
    <property type="entry name" value="AsnC-type_HTH_dom"/>
</dbReference>
<comment type="caution">
    <text evidence="6">The sequence shown here is derived from an EMBL/GenBank/DDBJ whole genome shotgun (WGS) entry which is preliminary data.</text>
</comment>
<keyword evidence="3" id="KW-0804">Transcription</keyword>
<dbReference type="SUPFAM" id="SSF46785">
    <property type="entry name" value="Winged helix' DNA-binding domain"/>
    <property type="match status" value="1"/>
</dbReference>
<dbReference type="Gene3D" id="1.10.10.10">
    <property type="entry name" value="Winged helix-like DNA-binding domain superfamily/Winged helix DNA-binding domain"/>
    <property type="match status" value="1"/>
</dbReference>
<dbReference type="InterPro" id="IPR036388">
    <property type="entry name" value="WH-like_DNA-bd_sf"/>
</dbReference>
<feature type="domain" description="Transcription regulator AsnC/Lrp ligand binding" evidence="4">
    <location>
        <begin position="69"/>
        <end position="142"/>
    </location>
</feature>
<dbReference type="InterPro" id="IPR019887">
    <property type="entry name" value="Tscrpt_reg_AsnC/Lrp_C"/>
</dbReference>
<dbReference type="InterPro" id="IPR050684">
    <property type="entry name" value="HTH-Siroheme_Decarb"/>
</dbReference>
<dbReference type="SUPFAM" id="SSF54909">
    <property type="entry name" value="Dimeric alpha+beta barrel"/>
    <property type="match status" value="1"/>
</dbReference>
<dbReference type="PANTHER" id="PTHR43413:SF7">
    <property type="entry name" value="HTH-TYPE TRANSCRIPTIONAL REGULATOR PTR2"/>
    <property type="match status" value="1"/>
</dbReference>
<dbReference type="Pfam" id="PF13404">
    <property type="entry name" value="HTH_AsnC-type"/>
    <property type="match status" value="1"/>
</dbReference>
<protein>
    <submittedName>
        <fullName evidence="6">Lrp/AsnC family transcriptional regulator</fullName>
    </submittedName>
</protein>
<dbReference type="GO" id="GO:0043565">
    <property type="term" value="F:sequence-specific DNA binding"/>
    <property type="evidence" value="ECO:0007669"/>
    <property type="project" value="InterPro"/>
</dbReference>